<sequence>MYTTCASLLLILLFAMPANGNPVPCTGCNCCAAHLITVTTTGAGAHAMASDVIIEDGQCSVRTFTCRGKEANIEVNDDGVVSGPSEAKFTVTCNAAGTAWEAQGLVVRAVECASL</sequence>
<accession>A0A8R1UK31</accession>
<dbReference type="InterPro" id="IPR002601">
    <property type="entry name" value="C6_domain"/>
</dbReference>
<proteinExistence type="predicted"/>
<dbReference type="SMART" id="SM01048">
    <property type="entry name" value="C6"/>
    <property type="match status" value="1"/>
</dbReference>
<dbReference type="OrthoDB" id="5911295at2759"/>
<reference evidence="2" key="1">
    <citation type="journal article" date="2008" name="Nat. Genet.">
        <title>The Pristionchus pacificus genome provides a unique perspective on nematode lifestyle and parasitism.</title>
        <authorList>
            <person name="Dieterich C."/>
            <person name="Clifton S.W."/>
            <person name="Schuster L.N."/>
            <person name="Chinwalla A."/>
            <person name="Delehaunty K."/>
            <person name="Dinkelacker I."/>
            <person name="Fulton L."/>
            <person name="Fulton R."/>
            <person name="Godfrey J."/>
            <person name="Minx P."/>
            <person name="Mitreva M."/>
            <person name="Roeseler W."/>
            <person name="Tian H."/>
            <person name="Witte H."/>
            <person name="Yang S.P."/>
            <person name="Wilson R.K."/>
            <person name="Sommer R.J."/>
        </authorList>
    </citation>
    <scope>NUCLEOTIDE SEQUENCE [LARGE SCALE GENOMIC DNA]</scope>
    <source>
        <strain evidence="2">PS312</strain>
    </source>
</reference>
<name>A0A2A6CM62_PRIPA</name>
<gene>
    <name evidence="1" type="primary">WBGene00272601</name>
</gene>
<dbReference type="EnsemblMetazoa" id="PPA34232.1">
    <property type="protein sequence ID" value="PPA34232.1"/>
    <property type="gene ID" value="WBGene00272601"/>
</dbReference>
<dbReference type="Proteomes" id="UP000005239">
    <property type="component" value="Unassembled WGS sequence"/>
</dbReference>
<dbReference type="Pfam" id="PF01681">
    <property type="entry name" value="C6"/>
    <property type="match status" value="1"/>
</dbReference>
<organism evidence="1 2">
    <name type="scientific">Pristionchus pacificus</name>
    <name type="common">Parasitic nematode worm</name>
    <dbReference type="NCBI Taxonomy" id="54126"/>
    <lineage>
        <taxon>Eukaryota</taxon>
        <taxon>Metazoa</taxon>
        <taxon>Ecdysozoa</taxon>
        <taxon>Nematoda</taxon>
        <taxon>Chromadorea</taxon>
        <taxon>Rhabditida</taxon>
        <taxon>Rhabditina</taxon>
        <taxon>Diplogasteromorpha</taxon>
        <taxon>Diplogasteroidea</taxon>
        <taxon>Neodiplogasteridae</taxon>
        <taxon>Pristionchus</taxon>
    </lineage>
</organism>
<keyword evidence="2" id="KW-1185">Reference proteome</keyword>
<accession>A0A2A6CM62</accession>
<reference evidence="1" key="2">
    <citation type="submission" date="2022-06" db="UniProtKB">
        <authorList>
            <consortium name="EnsemblMetazoa"/>
        </authorList>
    </citation>
    <scope>IDENTIFICATION</scope>
    <source>
        <strain evidence="1">PS312</strain>
    </source>
</reference>
<dbReference type="AlphaFoldDB" id="A0A2A6CM62"/>
<evidence type="ECO:0000313" key="2">
    <source>
        <dbReference type="Proteomes" id="UP000005239"/>
    </source>
</evidence>
<protein>
    <submittedName>
        <fullName evidence="1">C6 domain-containing protein</fullName>
    </submittedName>
</protein>
<evidence type="ECO:0000313" key="1">
    <source>
        <dbReference type="EnsemblMetazoa" id="PPA34232.1"/>
    </source>
</evidence>
<dbReference type="PANTHER" id="PTHR21629">
    <property type="entry name" value="C6 DOMAIN-CONTAINING PROTEIN"/>
    <property type="match status" value="1"/>
</dbReference>
<dbReference type="PANTHER" id="PTHR21629:SF5">
    <property type="entry name" value="C6 DOMAIN-CONTAINING PROTEIN"/>
    <property type="match status" value="1"/>
</dbReference>